<organism evidence="1 2">
    <name type="scientific">Caerostris extrusa</name>
    <name type="common">Bark spider</name>
    <name type="synonym">Caerostris bankana</name>
    <dbReference type="NCBI Taxonomy" id="172846"/>
    <lineage>
        <taxon>Eukaryota</taxon>
        <taxon>Metazoa</taxon>
        <taxon>Ecdysozoa</taxon>
        <taxon>Arthropoda</taxon>
        <taxon>Chelicerata</taxon>
        <taxon>Arachnida</taxon>
        <taxon>Araneae</taxon>
        <taxon>Araneomorphae</taxon>
        <taxon>Entelegynae</taxon>
        <taxon>Araneoidea</taxon>
        <taxon>Araneidae</taxon>
        <taxon>Caerostris</taxon>
    </lineage>
</organism>
<evidence type="ECO:0000313" key="1">
    <source>
        <dbReference type="EMBL" id="GIX88846.1"/>
    </source>
</evidence>
<dbReference type="AlphaFoldDB" id="A0AAV4NVP4"/>
<reference evidence="1 2" key="1">
    <citation type="submission" date="2021-06" db="EMBL/GenBank/DDBJ databases">
        <title>Caerostris extrusa draft genome.</title>
        <authorList>
            <person name="Kono N."/>
            <person name="Arakawa K."/>
        </authorList>
    </citation>
    <scope>NUCLEOTIDE SEQUENCE [LARGE SCALE GENOMIC DNA]</scope>
</reference>
<dbReference type="EMBL" id="BPLR01003802">
    <property type="protein sequence ID" value="GIX88846.1"/>
    <property type="molecule type" value="Genomic_DNA"/>
</dbReference>
<proteinExistence type="predicted"/>
<evidence type="ECO:0000313" key="2">
    <source>
        <dbReference type="Proteomes" id="UP001054945"/>
    </source>
</evidence>
<dbReference type="Proteomes" id="UP001054945">
    <property type="component" value="Unassembled WGS sequence"/>
</dbReference>
<comment type="caution">
    <text evidence="1">The sequence shown here is derived from an EMBL/GenBank/DDBJ whole genome shotgun (WGS) entry which is preliminary data.</text>
</comment>
<protein>
    <submittedName>
        <fullName evidence="1">Uncharacterized protein</fullName>
    </submittedName>
</protein>
<accession>A0AAV4NVP4</accession>
<gene>
    <name evidence="1" type="ORF">CEXT_305051</name>
</gene>
<keyword evidence="2" id="KW-1185">Reference proteome</keyword>
<name>A0AAV4NVP4_CAEEX</name>
<sequence>MLLSDVNLKESDNSGKKVIKKKKRSEILLKTKKTPNSSGQWFSIREFLDKVSRFFCPSNEKGDIYANECPLSSAVFKSIPHPLTHFLIPRQDFNLRVEKLRFLVGTETMAGKLTLLALFGF</sequence>